<evidence type="ECO:0000313" key="2">
    <source>
        <dbReference type="EMBL" id="RAL54402.1"/>
    </source>
</evidence>
<name>A0A328E915_9ASTE</name>
<feature type="compositionally biased region" description="Gly residues" evidence="1">
    <location>
        <begin position="89"/>
        <end position="102"/>
    </location>
</feature>
<dbReference type="InterPro" id="IPR010800">
    <property type="entry name" value="GRP"/>
</dbReference>
<protein>
    <recommendedName>
        <fullName evidence="4">Glycine-rich protein</fullName>
    </recommendedName>
</protein>
<evidence type="ECO:0000256" key="1">
    <source>
        <dbReference type="SAM" id="MobiDB-lite"/>
    </source>
</evidence>
<dbReference type="Pfam" id="PF07172">
    <property type="entry name" value="GRP"/>
    <property type="match status" value="1"/>
</dbReference>
<comment type="caution">
    <text evidence="2">The sequence shown here is derived from an EMBL/GenBank/DDBJ whole genome shotgun (WGS) entry which is preliminary data.</text>
</comment>
<gene>
    <name evidence="2" type="ORF">DM860_001530</name>
</gene>
<dbReference type="PANTHER" id="PTHR37389:SF16">
    <property type="entry name" value="GLYCINE-RICH CELL WALL STRUCTURAL PROTEIN"/>
    <property type="match status" value="1"/>
</dbReference>
<sequence>MGITPFSTHSTKLFLVQISEKKGKRKMGSKALLLCISLAVFLLVGSEVTARELAETTSEASFGTESYGHSWGHKGGHNGGHWGGHKGGHNGGHWGGHGGGSHGHGHRKPGPSGSCGNAGCCGGANSHGVCKWCCADKGETAEP</sequence>
<organism evidence="2 3">
    <name type="scientific">Cuscuta australis</name>
    <dbReference type="NCBI Taxonomy" id="267555"/>
    <lineage>
        <taxon>Eukaryota</taxon>
        <taxon>Viridiplantae</taxon>
        <taxon>Streptophyta</taxon>
        <taxon>Embryophyta</taxon>
        <taxon>Tracheophyta</taxon>
        <taxon>Spermatophyta</taxon>
        <taxon>Magnoliopsida</taxon>
        <taxon>eudicotyledons</taxon>
        <taxon>Gunneridae</taxon>
        <taxon>Pentapetalae</taxon>
        <taxon>asterids</taxon>
        <taxon>lamiids</taxon>
        <taxon>Solanales</taxon>
        <taxon>Convolvulaceae</taxon>
        <taxon>Cuscuteae</taxon>
        <taxon>Cuscuta</taxon>
        <taxon>Cuscuta subgen. Grammica</taxon>
        <taxon>Cuscuta sect. Cleistogrammica</taxon>
    </lineage>
</organism>
<feature type="region of interest" description="Disordered" evidence="1">
    <location>
        <begin position="83"/>
        <end position="109"/>
    </location>
</feature>
<dbReference type="AlphaFoldDB" id="A0A328E915"/>
<dbReference type="Proteomes" id="UP000249390">
    <property type="component" value="Unassembled WGS sequence"/>
</dbReference>
<evidence type="ECO:0000313" key="3">
    <source>
        <dbReference type="Proteomes" id="UP000249390"/>
    </source>
</evidence>
<dbReference type="PANTHER" id="PTHR37389">
    <property type="entry name" value="NODULIN-24"/>
    <property type="match status" value="1"/>
</dbReference>
<dbReference type="EMBL" id="NQVE01000009">
    <property type="protein sequence ID" value="RAL54402.1"/>
    <property type="molecule type" value="Genomic_DNA"/>
</dbReference>
<proteinExistence type="predicted"/>
<keyword evidence="3" id="KW-1185">Reference proteome</keyword>
<evidence type="ECO:0008006" key="4">
    <source>
        <dbReference type="Google" id="ProtNLM"/>
    </source>
</evidence>
<reference evidence="2 3" key="1">
    <citation type="submission" date="2018-06" db="EMBL/GenBank/DDBJ databases">
        <title>The Genome of Cuscuta australis (Dodder) Provides Insight into the Evolution of Plant Parasitism.</title>
        <authorList>
            <person name="Liu H."/>
        </authorList>
    </citation>
    <scope>NUCLEOTIDE SEQUENCE [LARGE SCALE GENOMIC DNA]</scope>
    <source>
        <strain evidence="3">cv. Yunnan</strain>
        <tissue evidence="2">Vines</tissue>
    </source>
</reference>
<accession>A0A328E915</accession>